<dbReference type="EMBL" id="HBUF01210762">
    <property type="protein sequence ID" value="CAG6665476.1"/>
    <property type="molecule type" value="Transcribed_RNA"/>
</dbReference>
<sequence>MLRILRKGPARGLAMPRPWGRAHRPARRASTSRLIFNWREPRVKKFIPFSAKHPKRSHPVRGNPRVKGRPNKLTRSQTHSNWASTNRFGYPIKATKVNWGILIN</sequence>
<dbReference type="AlphaFoldDB" id="A0A8D8SBI8"/>
<organism evidence="2">
    <name type="scientific">Cacopsylla melanoneura</name>
    <dbReference type="NCBI Taxonomy" id="428564"/>
    <lineage>
        <taxon>Eukaryota</taxon>
        <taxon>Metazoa</taxon>
        <taxon>Ecdysozoa</taxon>
        <taxon>Arthropoda</taxon>
        <taxon>Hexapoda</taxon>
        <taxon>Insecta</taxon>
        <taxon>Pterygota</taxon>
        <taxon>Neoptera</taxon>
        <taxon>Paraneoptera</taxon>
        <taxon>Hemiptera</taxon>
        <taxon>Sternorrhyncha</taxon>
        <taxon>Psylloidea</taxon>
        <taxon>Psyllidae</taxon>
        <taxon>Psyllinae</taxon>
        <taxon>Cacopsylla</taxon>
    </lineage>
</organism>
<proteinExistence type="predicted"/>
<feature type="region of interest" description="Disordered" evidence="1">
    <location>
        <begin position="50"/>
        <end position="85"/>
    </location>
</feature>
<feature type="compositionally biased region" description="Basic residues" evidence="1">
    <location>
        <begin position="52"/>
        <end position="72"/>
    </location>
</feature>
<evidence type="ECO:0000313" key="2">
    <source>
        <dbReference type="EMBL" id="CAG6665476.1"/>
    </source>
</evidence>
<name>A0A8D8SBI8_9HEMI</name>
<accession>A0A8D8SBI8</accession>
<feature type="compositionally biased region" description="Polar residues" evidence="1">
    <location>
        <begin position="73"/>
        <end position="85"/>
    </location>
</feature>
<reference evidence="2" key="1">
    <citation type="submission" date="2021-05" db="EMBL/GenBank/DDBJ databases">
        <authorList>
            <person name="Alioto T."/>
            <person name="Alioto T."/>
            <person name="Gomez Garrido J."/>
        </authorList>
    </citation>
    <scope>NUCLEOTIDE SEQUENCE</scope>
</reference>
<evidence type="ECO:0000256" key="1">
    <source>
        <dbReference type="SAM" id="MobiDB-lite"/>
    </source>
</evidence>
<protein>
    <submittedName>
        <fullName evidence="2">Uncharacterized protein</fullName>
    </submittedName>
</protein>
<feature type="region of interest" description="Disordered" evidence="1">
    <location>
        <begin position="1"/>
        <end position="30"/>
    </location>
</feature>